<dbReference type="PROSITE" id="PS50110">
    <property type="entry name" value="RESPONSE_REGULATORY"/>
    <property type="match status" value="1"/>
</dbReference>
<dbReference type="CDD" id="cd00082">
    <property type="entry name" value="HisKA"/>
    <property type="match status" value="1"/>
</dbReference>
<dbReference type="GO" id="GO:0000155">
    <property type="term" value="F:phosphorelay sensor kinase activity"/>
    <property type="evidence" value="ECO:0007669"/>
    <property type="project" value="InterPro"/>
</dbReference>
<dbReference type="EC" id="2.7.13.3" evidence="3"/>
<dbReference type="InterPro" id="IPR004358">
    <property type="entry name" value="Sig_transdc_His_kin-like_C"/>
</dbReference>
<evidence type="ECO:0000256" key="7">
    <source>
        <dbReference type="ARBA" id="ARBA00022777"/>
    </source>
</evidence>
<evidence type="ECO:0000256" key="4">
    <source>
        <dbReference type="ARBA" id="ARBA00018672"/>
    </source>
</evidence>
<dbReference type="SMART" id="SM00387">
    <property type="entry name" value="HATPase_c"/>
    <property type="match status" value="1"/>
</dbReference>
<protein>
    <recommendedName>
        <fullName evidence="4">Stage 0 sporulation protein A homolog</fullName>
        <ecNumber evidence="3">2.7.13.3</ecNumber>
    </recommendedName>
</protein>
<dbReference type="InterPro" id="IPR011006">
    <property type="entry name" value="CheY-like_superfamily"/>
</dbReference>
<dbReference type="SUPFAM" id="SSF52172">
    <property type="entry name" value="CheY-like"/>
    <property type="match status" value="1"/>
</dbReference>
<feature type="modified residue" description="4-aspartylphosphate" evidence="10">
    <location>
        <position position="611"/>
    </location>
</feature>
<evidence type="ECO:0000256" key="8">
    <source>
        <dbReference type="ARBA" id="ARBA00023012"/>
    </source>
</evidence>
<evidence type="ECO:0000256" key="3">
    <source>
        <dbReference type="ARBA" id="ARBA00012438"/>
    </source>
</evidence>
<evidence type="ECO:0000256" key="5">
    <source>
        <dbReference type="ARBA" id="ARBA00022553"/>
    </source>
</evidence>
<dbReference type="SUPFAM" id="SSF55785">
    <property type="entry name" value="PYP-like sensor domain (PAS domain)"/>
    <property type="match status" value="1"/>
</dbReference>
<dbReference type="InterPro" id="IPR003661">
    <property type="entry name" value="HisK_dim/P_dom"/>
</dbReference>
<sequence length="680" mass="77556">MRTIIDKMPGGFFIYRADHDEKIIYANEAMLRIFNCNTMEEFNALTGNSFRGIVHPDDLDEVEESIKQQIRDSKYDLDYVEYRIIQKGGGIRWIEDYGHFTHSDLYGDVFYVFAGDATEKRKRQQEEKKQEQLKLLNQIDAYDKKLELINREQLRRLELIDGLSIDYESIFHLDFGEGTFHPYQISERIANNLKDEMYEISVFTSFLADYAKGWVFQEDRELFLKAVDYDYIKEQLSGNKVYHVNYRIEKNEGIEHMQLCVVNVGNIRNGFQVVVGCRSIDDAVRHETAQNKLLEEAMNQAKSLSRAKDVLLANMSHDIRTPMNAIIGFTTLAKAHMSDTQKLQNYINKIEESGQDLLQLLDDMLELSRLEASRGNLLEEKCNLYEIIKDVQANILPRAQAKEIKFLLETDGIVHPDIYSDKDHLMQIFLRVIGNAVNYTKKGGTIDFSVVEQKASNQFAIFQFTIEDTGIGISESFMTHIFEPFEREKNSTLSGVKGTGLGLPIVKNIVEMMGGTIEVSSISGKGSRFIITLNLKLQDKGKEQESSPAKGESHQEKGKILVVEDNRINLEIMNVLLADAGYLIDTAENGSIAVEMLKNSQPNEYFLVLMDIQMPVMDGHTATRKIRKLKDSTLANIPIVALSANAFEEDKKKSMECGMNGHLAKPVNMQELLELIERIA</sequence>
<dbReference type="SMART" id="SM00091">
    <property type="entry name" value="PAS"/>
    <property type="match status" value="1"/>
</dbReference>
<dbReference type="FunFam" id="3.30.565.10:FF:000006">
    <property type="entry name" value="Sensor histidine kinase WalK"/>
    <property type="match status" value="1"/>
</dbReference>
<dbReference type="InterPro" id="IPR003594">
    <property type="entry name" value="HATPase_dom"/>
</dbReference>
<dbReference type="CDD" id="cd00130">
    <property type="entry name" value="PAS"/>
    <property type="match status" value="1"/>
</dbReference>
<dbReference type="InterPro" id="IPR000014">
    <property type="entry name" value="PAS"/>
</dbReference>
<dbReference type="SUPFAM" id="SSF47384">
    <property type="entry name" value="Homodimeric domain of signal transducing histidine kinase"/>
    <property type="match status" value="1"/>
</dbReference>
<evidence type="ECO:0000313" key="15">
    <source>
        <dbReference type="Proteomes" id="UP000280696"/>
    </source>
</evidence>
<dbReference type="AlphaFoldDB" id="A0A3A9AL70"/>
<proteinExistence type="predicted"/>
<dbReference type="GO" id="GO:0005886">
    <property type="term" value="C:plasma membrane"/>
    <property type="evidence" value="ECO:0007669"/>
    <property type="project" value="TreeGrafter"/>
</dbReference>
<feature type="domain" description="Histidine kinase" evidence="11">
    <location>
        <begin position="314"/>
        <end position="537"/>
    </location>
</feature>
<keyword evidence="5 10" id="KW-0597">Phosphoprotein</keyword>
<dbReference type="SMART" id="SM00388">
    <property type="entry name" value="HisKA"/>
    <property type="match status" value="1"/>
</dbReference>
<keyword evidence="7" id="KW-0418">Kinase</keyword>
<comment type="subcellular location">
    <subcellularLocation>
        <location evidence="2">Membrane</location>
    </subcellularLocation>
</comment>
<dbReference type="Proteomes" id="UP000280696">
    <property type="component" value="Unassembled WGS sequence"/>
</dbReference>
<name>A0A3A9AL70_9FIRM</name>
<comment type="catalytic activity">
    <reaction evidence="1">
        <text>ATP + protein L-histidine = ADP + protein N-phospho-L-histidine.</text>
        <dbReference type="EC" id="2.7.13.3"/>
    </reaction>
</comment>
<dbReference type="Pfam" id="PF00512">
    <property type="entry name" value="HisKA"/>
    <property type="match status" value="1"/>
</dbReference>
<dbReference type="EMBL" id="RAYQ01000006">
    <property type="protein sequence ID" value="RKI92119.1"/>
    <property type="molecule type" value="Genomic_DNA"/>
</dbReference>
<dbReference type="InterPro" id="IPR001789">
    <property type="entry name" value="Sig_transdc_resp-reg_receiver"/>
</dbReference>
<keyword evidence="6" id="KW-0808">Transferase</keyword>
<dbReference type="Pfam" id="PF02518">
    <property type="entry name" value="HATPase_c"/>
    <property type="match status" value="1"/>
</dbReference>
<dbReference type="PANTHER" id="PTHR43047">
    <property type="entry name" value="TWO-COMPONENT HISTIDINE PROTEIN KINASE"/>
    <property type="match status" value="1"/>
</dbReference>
<feature type="domain" description="Response regulatory" evidence="12">
    <location>
        <begin position="559"/>
        <end position="680"/>
    </location>
</feature>
<dbReference type="PRINTS" id="PR00344">
    <property type="entry name" value="BCTRLSENSOR"/>
</dbReference>
<dbReference type="Gene3D" id="3.30.450.20">
    <property type="entry name" value="PAS domain"/>
    <property type="match status" value="1"/>
</dbReference>
<evidence type="ECO:0000259" key="11">
    <source>
        <dbReference type="PROSITE" id="PS50109"/>
    </source>
</evidence>
<dbReference type="OrthoDB" id="9803190at2"/>
<dbReference type="PROSITE" id="PS50109">
    <property type="entry name" value="HIS_KIN"/>
    <property type="match status" value="1"/>
</dbReference>
<evidence type="ECO:0000256" key="10">
    <source>
        <dbReference type="PROSITE-ProRule" id="PRU00169"/>
    </source>
</evidence>
<dbReference type="InterPro" id="IPR005467">
    <property type="entry name" value="His_kinase_dom"/>
</dbReference>
<dbReference type="PROSITE" id="PS50112">
    <property type="entry name" value="PAS"/>
    <property type="match status" value="1"/>
</dbReference>
<dbReference type="InterPro" id="IPR036097">
    <property type="entry name" value="HisK_dim/P_sf"/>
</dbReference>
<evidence type="ECO:0000256" key="2">
    <source>
        <dbReference type="ARBA" id="ARBA00004370"/>
    </source>
</evidence>
<dbReference type="InterPro" id="IPR013655">
    <property type="entry name" value="PAS_fold_3"/>
</dbReference>
<dbReference type="NCBIfam" id="TIGR00229">
    <property type="entry name" value="sensory_box"/>
    <property type="match status" value="1"/>
</dbReference>
<comment type="function">
    <text evidence="9">May play the central regulatory role in sporulation. It may be an element of the effector pathway responsible for the activation of sporulation genes in response to nutritional stress. Spo0A may act in concert with spo0H (a sigma factor) to control the expression of some genes that are critical to the sporulation process.</text>
</comment>
<dbReference type="SMART" id="SM00448">
    <property type="entry name" value="REC"/>
    <property type="match status" value="1"/>
</dbReference>
<gene>
    <name evidence="14" type="ORF">D7V94_07785</name>
</gene>
<reference evidence="14 15" key="1">
    <citation type="submission" date="2018-09" db="EMBL/GenBank/DDBJ databases">
        <title>Murine metabolic-syndrome-specific gut microbial biobank.</title>
        <authorList>
            <person name="Liu C."/>
        </authorList>
    </citation>
    <scope>NUCLEOTIDE SEQUENCE [LARGE SCALE GENOMIC DNA]</scope>
    <source>
        <strain evidence="14 15">0.1xD8-82</strain>
    </source>
</reference>
<dbReference type="PANTHER" id="PTHR43047:SF72">
    <property type="entry name" value="OSMOSENSING HISTIDINE PROTEIN KINASE SLN1"/>
    <property type="match status" value="1"/>
</dbReference>
<dbReference type="GO" id="GO:0009927">
    <property type="term" value="F:histidine phosphotransfer kinase activity"/>
    <property type="evidence" value="ECO:0007669"/>
    <property type="project" value="TreeGrafter"/>
</dbReference>
<evidence type="ECO:0000256" key="9">
    <source>
        <dbReference type="ARBA" id="ARBA00024867"/>
    </source>
</evidence>
<dbReference type="Pfam" id="PF08447">
    <property type="entry name" value="PAS_3"/>
    <property type="match status" value="1"/>
</dbReference>
<dbReference type="Gene3D" id="3.30.565.10">
    <property type="entry name" value="Histidine kinase-like ATPase, C-terminal domain"/>
    <property type="match status" value="1"/>
</dbReference>
<dbReference type="Gene3D" id="1.10.287.130">
    <property type="match status" value="1"/>
</dbReference>
<comment type="caution">
    <text evidence="14">The sequence shown here is derived from an EMBL/GenBank/DDBJ whole genome shotgun (WGS) entry which is preliminary data.</text>
</comment>
<feature type="domain" description="PAS" evidence="13">
    <location>
        <begin position="1"/>
        <end position="73"/>
    </location>
</feature>
<dbReference type="SUPFAM" id="SSF55874">
    <property type="entry name" value="ATPase domain of HSP90 chaperone/DNA topoisomerase II/histidine kinase"/>
    <property type="match status" value="1"/>
</dbReference>
<evidence type="ECO:0000259" key="13">
    <source>
        <dbReference type="PROSITE" id="PS50112"/>
    </source>
</evidence>
<evidence type="ECO:0000259" key="12">
    <source>
        <dbReference type="PROSITE" id="PS50110"/>
    </source>
</evidence>
<dbReference type="InterPro" id="IPR036890">
    <property type="entry name" value="HATPase_C_sf"/>
</dbReference>
<evidence type="ECO:0000313" key="14">
    <source>
        <dbReference type="EMBL" id="RKI92119.1"/>
    </source>
</evidence>
<dbReference type="InterPro" id="IPR035965">
    <property type="entry name" value="PAS-like_dom_sf"/>
</dbReference>
<dbReference type="Pfam" id="PF00072">
    <property type="entry name" value="Response_reg"/>
    <property type="match status" value="1"/>
</dbReference>
<keyword evidence="8" id="KW-0902">Two-component regulatory system</keyword>
<dbReference type="CDD" id="cd17546">
    <property type="entry name" value="REC_hyHK_CKI1_RcsC-like"/>
    <property type="match status" value="1"/>
</dbReference>
<evidence type="ECO:0000256" key="1">
    <source>
        <dbReference type="ARBA" id="ARBA00000085"/>
    </source>
</evidence>
<organism evidence="14 15">
    <name type="scientific">Parablautia intestinalis</name>
    <dbReference type="NCBI Taxonomy" id="2320100"/>
    <lineage>
        <taxon>Bacteria</taxon>
        <taxon>Bacillati</taxon>
        <taxon>Bacillota</taxon>
        <taxon>Clostridia</taxon>
        <taxon>Lachnospirales</taxon>
        <taxon>Lachnospiraceae</taxon>
        <taxon>Parablautia</taxon>
    </lineage>
</organism>
<accession>A0A3A9AL70</accession>
<evidence type="ECO:0000256" key="6">
    <source>
        <dbReference type="ARBA" id="ARBA00022679"/>
    </source>
</evidence>
<dbReference type="Gene3D" id="3.40.50.2300">
    <property type="match status" value="1"/>
</dbReference>
<keyword evidence="15" id="KW-1185">Reference proteome</keyword>